<dbReference type="Gene3D" id="3.90.1150.10">
    <property type="entry name" value="Aspartate Aminotransferase, domain 1"/>
    <property type="match status" value="1"/>
</dbReference>
<gene>
    <name evidence="1" type="ORF">S06H3_44048</name>
</gene>
<dbReference type="AlphaFoldDB" id="X1PZU6"/>
<name>X1PZU6_9ZZZZ</name>
<dbReference type="Pfam" id="PF01041">
    <property type="entry name" value="DegT_DnrJ_EryC1"/>
    <property type="match status" value="1"/>
</dbReference>
<reference evidence="1" key="1">
    <citation type="journal article" date="2014" name="Front. Microbiol.">
        <title>High frequency of phylogenetically diverse reductive dehalogenase-homologous genes in deep subseafloor sedimentary metagenomes.</title>
        <authorList>
            <person name="Kawai M."/>
            <person name="Futagami T."/>
            <person name="Toyoda A."/>
            <person name="Takaki Y."/>
            <person name="Nishi S."/>
            <person name="Hori S."/>
            <person name="Arai W."/>
            <person name="Tsubouchi T."/>
            <person name="Morono Y."/>
            <person name="Uchiyama I."/>
            <person name="Ito T."/>
            <person name="Fujiyama A."/>
            <person name="Inagaki F."/>
            <person name="Takami H."/>
        </authorList>
    </citation>
    <scope>NUCLEOTIDE SEQUENCE</scope>
    <source>
        <strain evidence="1">Expedition CK06-06</strain>
    </source>
</reference>
<organism evidence="1">
    <name type="scientific">marine sediment metagenome</name>
    <dbReference type="NCBI Taxonomy" id="412755"/>
    <lineage>
        <taxon>unclassified sequences</taxon>
        <taxon>metagenomes</taxon>
        <taxon>ecological metagenomes</taxon>
    </lineage>
</organism>
<dbReference type="InterPro" id="IPR015422">
    <property type="entry name" value="PyrdxlP-dep_Trfase_small"/>
</dbReference>
<sequence length="80" mass="9677">DRDYIFKALREENIGVNVHYIPVHYHSYYQKNFGLKKGILPKVEWLYPRLLTIPLFHSMSDDDVYDVINALEKILKYYKK</sequence>
<dbReference type="InterPro" id="IPR000653">
    <property type="entry name" value="DegT/StrS_aminotransferase"/>
</dbReference>
<feature type="non-terminal residue" evidence="1">
    <location>
        <position position="1"/>
    </location>
</feature>
<accession>X1PZU6</accession>
<dbReference type="EMBL" id="BARV01027366">
    <property type="protein sequence ID" value="GAI36474.1"/>
    <property type="molecule type" value="Genomic_DNA"/>
</dbReference>
<dbReference type="InterPro" id="IPR015424">
    <property type="entry name" value="PyrdxlP-dep_Trfase"/>
</dbReference>
<protein>
    <recommendedName>
        <fullName evidence="2">UDP-4-amino-4, 6-dideoxy-N-acetyl-beta-L-altrosamine transaminase</fullName>
    </recommendedName>
</protein>
<evidence type="ECO:0000313" key="1">
    <source>
        <dbReference type="EMBL" id="GAI36474.1"/>
    </source>
</evidence>
<proteinExistence type="predicted"/>
<comment type="caution">
    <text evidence="1">The sequence shown here is derived from an EMBL/GenBank/DDBJ whole genome shotgun (WGS) entry which is preliminary data.</text>
</comment>
<dbReference type="SUPFAM" id="SSF53383">
    <property type="entry name" value="PLP-dependent transferases"/>
    <property type="match status" value="1"/>
</dbReference>
<evidence type="ECO:0008006" key="2">
    <source>
        <dbReference type="Google" id="ProtNLM"/>
    </source>
</evidence>